<dbReference type="Proteomes" id="UP000318331">
    <property type="component" value="Unassembled WGS sequence"/>
</dbReference>
<name>A0A543I6J7_9MICO</name>
<evidence type="ECO:0000313" key="3">
    <source>
        <dbReference type="Proteomes" id="UP000318331"/>
    </source>
</evidence>
<evidence type="ECO:0000259" key="1">
    <source>
        <dbReference type="PROSITE" id="PS51819"/>
    </source>
</evidence>
<accession>A0A543I6J7</accession>
<keyword evidence="3" id="KW-1185">Reference proteome</keyword>
<protein>
    <recommendedName>
        <fullName evidence="1">VOC domain-containing protein</fullName>
    </recommendedName>
</protein>
<dbReference type="InterPro" id="IPR052164">
    <property type="entry name" value="Anthracycline_SecMetBiosynth"/>
</dbReference>
<comment type="caution">
    <text evidence="2">The sequence shown here is derived from an EMBL/GenBank/DDBJ whole genome shotgun (WGS) entry which is preliminary data.</text>
</comment>
<dbReference type="InterPro" id="IPR029068">
    <property type="entry name" value="Glyas_Bleomycin-R_OHBP_Dase"/>
</dbReference>
<dbReference type="InterPro" id="IPR037523">
    <property type="entry name" value="VOC_core"/>
</dbReference>
<gene>
    <name evidence="2" type="ORF">FB466_1001</name>
</gene>
<sequence>MSNSQHHDPAGASPPRGSVYWVDLGTVDPDATASFYTDLFGWSVAAPDSSGYRLCSLGARFVAGLGVSESAESPQWAANFREEDLSGRVEIFSRWGGETIVAPARAGPLGDFALVADPAGAAVGLWQPRQPSGMELRDEEGSFAGLVLLAENPRSAAEFYVGAMGWSCAGGGEGLILTDGSLARVETVAHLGDDRSQWIVTFACRDVENARSRAIARGAREVAVLADGLPLIRDPCGALLGLRPSR</sequence>
<organism evidence="2 3">
    <name type="scientific">Klugiella xanthotipulae</name>
    <dbReference type="NCBI Taxonomy" id="244735"/>
    <lineage>
        <taxon>Bacteria</taxon>
        <taxon>Bacillati</taxon>
        <taxon>Actinomycetota</taxon>
        <taxon>Actinomycetes</taxon>
        <taxon>Micrococcales</taxon>
        <taxon>Microbacteriaceae</taxon>
        <taxon>Klugiella</taxon>
    </lineage>
</organism>
<evidence type="ECO:0000313" key="2">
    <source>
        <dbReference type="EMBL" id="TQM66171.1"/>
    </source>
</evidence>
<dbReference type="PANTHER" id="PTHR33993:SF14">
    <property type="entry name" value="GB|AAF24581.1"/>
    <property type="match status" value="1"/>
</dbReference>
<dbReference type="PANTHER" id="PTHR33993">
    <property type="entry name" value="GLYOXALASE-RELATED"/>
    <property type="match status" value="1"/>
</dbReference>
<feature type="domain" description="VOC" evidence="1">
    <location>
        <begin position="18"/>
        <end position="128"/>
    </location>
</feature>
<dbReference type="EMBL" id="VFPN01000001">
    <property type="protein sequence ID" value="TQM66171.1"/>
    <property type="molecule type" value="Genomic_DNA"/>
</dbReference>
<dbReference type="OrthoDB" id="9793039at2"/>
<proteinExistence type="predicted"/>
<reference evidence="2 3" key="1">
    <citation type="submission" date="2019-06" db="EMBL/GenBank/DDBJ databases">
        <title>Sequencing the genomes of 1000 actinobacteria strains.</title>
        <authorList>
            <person name="Klenk H.-P."/>
        </authorList>
    </citation>
    <scope>NUCLEOTIDE SEQUENCE [LARGE SCALE GENOMIC DNA]</scope>
    <source>
        <strain evidence="2 3">DSM 18031</strain>
    </source>
</reference>
<dbReference type="RefSeq" id="WP_141916285.1">
    <property type="nucleotide sequence ID" value="NZ_BAAAYS010000027.1"/>
</dbReference>
<dbReference type="AlphaFoldDB" id="A0A543I6J7"/>
<dbReference type="Gene3D" id="3.10.180.10">
    <property type="entry name" value="2,3-Dihydroxybiphenyl 1,2-Dioxygenase, domain 1"/>
    <property type="match status" value="2"/>
</dbReference>
<dbReference type="SUPFAM" id="SSF54593">
    <property type="entry name" value="Glyoxalase/Bleomycin resistance protein/Dihydroxybiphenyl dioxygenase"/>
    <property type="match status" value="2"/>
</dbReference>
<dbReference type="PROSITE" id="PS51819">
    <property type="entry name" value="VOC"/>
    <property type="match status" value="1"/>
</dbReference>